<dbReference type="GO" id="GO:0003824">
    <property type="term" value="F:catalytic activity"/>
    <property type="evidence" value="ECO:0007669"/>
    <property type="project" value="InterPro"/>
</dbReference>
<evidence type="ECO:0000256" key="2">
    <source>
        <dbReference type="ARBA" id="ARBA00022723"/>
    </source>
</evidence>
<sequence length="75" mass="8655">MDFTHHIFYDDLLDLIDLGLTGIVLPKVETKEEIRSLDHLLVERESKRNLNKGQIKIVPLIESALGLFNSFEIFC</sequence>
<name>A0A941FSW8_9BACI</name>
<accession>A0A941FSW8</accession>
<proteinExistence type="predicted"/>
<dbReference type="SUPFAM" id="SSF51621">
    <property type="entry name" value="Phosphoenolpyruvate/pyruvate domain"/>
    <property type="match status" value="1"/>
</dbReference>
<evidence type="ECO:0000313" key="6">
    <source>
        <dbReference type="Proteomes" id="UP000680045"/>
    </source>
</evidence>
<dbReference type="InterPro" id="IPR005000">
    <property type="entry name" value="Aldolase/citrate-lyase_domain"/>
</dbReference>
<protein>
    <recommendedName>
        <fullName evidence="4">HpcH/HpaI aldolase/citrate lyase domain-containing protein</fullName>
    </recommendedName>
</protein>
<keyword evidence="2" id="KW-0479">Metal-binding</keyword>
<comment type="cofactor">
    <cofactor evidence="1">
        <name>Mg(2+)</name>
        <dbReference type="ChEBI" id="CHEBI:18420"/>
    </cofactor>
</comment>
<comment type="caution">
    <text evidence="5">The sequence shown here is derived from an EMBL/GenBank/DDBJ whole genome shotgun (WGS) entry which is preliminary data.</text>
</comment>
<dbReference type="GO" id="GO:0000287">
    <property type="term" value="F:magnesium ion binding"/>
    <property type="evidence" value="ECO:0007669"/>
    <property type="project" value="TreeGrafter"/>
</dbReference>
<dbReference type="Gene3D" id="3.20.20.60">
    <property type="entry name" value="Phosphoenolpyruvate-binding domains"/>
    <property type="match status" value="1"/>
</dbReference>
<reference evidence="5" key="1">
    <citation type="submission" date="2021-04" db="EMBL/GenBank/DDBJ databases">
        <title>Whole genome sequencing of Enterococci isolates from hospitalized patients.</title>
        <authorList>
            <person name="Ogoti B.M."/>
            <person name="Onyambu F.G."/>
        </authorList>
    </citation>
    <scope>NUCLEOTIDE SEQUENCE</scope>
    <source>
        <strain evidence="5">242</strain>
    </source>
</reference>
<dbReference type="PANTHER" id="PTHR32308">
    <property type="entry name" value="LYASE BETA SUBUNIT, PUTATIVE (AFU_ORTHOLOGUE AFUA_4G13030)-RELATED"/>
    <property type="match status" value="1"/>
</dbReference>
<evidence type="ECO:0000313" key="5">
    <source>
        <dbReference type="EMBL" id="MBR8646057.1"/>
    </source>
</evidence>
<organism evidence="5 6">
    <name type="scientific">Peribacillus frigoritolerans</name>
    <dbReference type="NCBI Taxonomy" id="450367"/>
    <lineage>
        <taxon>Bacteria</taxon>
        <taxon>Bacillati</taxon>
        <taxon>Bacillota</taxon>
        <taxon>Bacilli</taxon>
        <taxon>Bacillales</taxon>
        <taxon>Bacillaceae</taxon>
        <taxon>Peribacillus</taxon>
    </lineage>
</organism>
<dbReference type="PANTHER" id="PTHR32308:SF0">
    <property type="entry name" value="HPCH_HPAI ALDOLASE_CITRATE LYASE DOMAIN-CONTAINING PROTEIN"/>
    <property type="match status" value="1"/>
</dbReference>
<dbReference type="Proteomes" id="UP000680045">
    <property type="component" value="Unassembled WGS sequence"/>
</dbReference>
<dbReference type="GO" id="GO:0006107">
    <property type="term" value="P:oxaloacetate metabolic process"/>
    <property type="evidence" value="ECO:0007669"/>
    <property type="project" value="TreeGrafter"/>
</dbReference>
<dbReference type="Pfam" id="PF03328">
    <property type="entry name" value="HpcH_HpaI"/>
    <property type="match status" value="1"/>
</dbReference>
<evidence type="ECO:0000256" key="3">
    <source>
        <dbReference type="ARBA" id="ARBA00022842"/>
    </source>
</evidence>
<dbReference type="AlphaFoldDB" id="A0A941FSW8"/>
<dbReference type="InterPro" id="IPR040442">
    <property type="entry name" value="Pyrv_kinase-like_dom_sf"/>
</dbReference>
<dbReference type="EMBL" id="JAGTPW010000066">
    <property type="protein sequence ID" value="MBR8646057.1"/>
    <property type="molecule type" value="Genomic_DNA"/>
</dbReference>
<feature type="domain" description="HpcH/HpaI aldolase/citrate lyase" evidence="4">
    <location>
        <begin position="6"/>
        <end position="74"/>
    </location>
</feature>
<dbReference type="InterPro" id="IPR015813">
    <property type="entry name" value="Pyrv/PenolPyrv_kinase-like_dom"/>
</dbReference>
<evidence type="ECO:0000256" key="1">
    <source>
        <dbReference type="ARBA" id="ARBA00001946"/>
    </source>
</evidence>
<keyword evidence="3" id="KW-0460">Magnesium</keyword>
<gene>
    <name evidence="5" type="ORF">KEH51_25640</name>
</gene>
<evidence type="ECO:0000259" key="4">
    <source>
        <dbReference type="Pfam" id="PF03328"/>
    </source>
</evidence>